<sequence>MVPVGGPQDLAGEGVEPGDARVGFGIDEGADGAEHEPGGDLVAGLGAQPPASGVVIPALGGHAHPEAEVRVQAVLAGDAAVVGLDLCAGREHPGPVGVLGERVLVGEAGHVHPDARVVVVPPAAGRLGRPLQDDEIVDAGVEQPDTRADAGRSGADHGHGVLRFHGRSFWFGCYRFPAVCAGGACAGSSRSRPPRPNQNTGRSRAASGRSANRMPGIRRR</sequence>
<feature type="region of interest" description="Disordered" evidence="1">
    <location>
        <begin position="1"/>
        <end position="46"/>
    </location>
</feature>
<proteinExistence type="predicted"/>
<evidence type="ECO:0000256" key="1">
    <source>
        <dbReference type="SAM" id="MobiDB-lite"/>
    </source>
</evidence>
<evidence type="ECO:0000313" key="2">
    <source>
        <dbReference type="EMBL" id="PQM49181.1"/>
    </source>
</evidence>
<comment type="caution">
    <text evidence="2">The sequence shown here is derived from an EMBL/GenBank/DDBJ whole genome shotgun (WGS) entry which is preliminary data.</text>
</comment>
<feature type="region of interest" description="Disordered" evidence="1">
    <location>
        <begin position="185"/>
        <end position="220"/>
    </location>
</feature>
<feature type="compositionally biased region" description="Low complexity" evidence="1">
    <location>
        <begin position="201"/>
        <end position="211"/>
    </location>
</feature>
<reference evidence="2 3" key="1">
    <citation type="journal article" date="2017" name="Int. J. Syst. Evol. Microbiol.">
        <title>Mycobacterium talmoniae sp. nov., a slowly growing mycobacterium isolated from human respiratory samples.</title>
        <authorList>
            <person name="Davidson R.M."/>
            <person name="DeGroote M.A."/>
            <person name="Marola J.L."/>
            <person name="Buss S."/>
            <person name="Jones V."/>
            <person name="McNeil M.R."/>
            <person name="Freifeld A.G."/>
            <person name="Elaine Epperson L."/>
            <person name="Hasan N.A."/>
            <person name="Jackson M."/>
            <person name="Iwen P.C."/>
            <person name="Salfinger M."/>
            <person name="Strong M."/>
        </authorList>
    </citation>
    <scope>NUCLEOTIDE SEQUENCE [LARGE SCALE GENOMIC DNA]</scope>
    <source>
        <strain evidence="2 3">ATCC BAA-2683</strain>
    </source>
</reference>
<name>A0A2S8BRC4_9MYCO</name>
<organism evidence="2 3">
    <name type="scientific">Mycobacterium talmoniae</name>
    <dbReference type="NCBI Taxonomy" id="1858794"/>
    <lineage>
        <taxon>Bacteria</taxon>
        <taxon>Bacillati</taxon>
        <taxon>Actinomycetota</taxon>
        <taxon>Actinomycetes</taxon>
        <taxon>Mycobacteriales</taxon>
        <taxon>Mycobacteriaceae</taxon>
        <taxon>Mycobacterium</taxon>
    </lineage>
</organism>
<gene>
    <name evidence="2" type="ORF">C1Y40_00605</name>
</gene>
<dbReference type="AlphaFoldDB" id="A0A2S8BRC4"/>
<dbReference type="Proteomes" id="UP000238296">
    <property type="component" value="Unassembled WGS sequence"/>
</dbReference>
<protein>
    <submittedName>
        <fullName evidence="2">Uncharacterized protein</fullName>
    </submittedName>
</protein>
<dbReference type="EMBL" id="PPEA01000091">
    <property type="protein sequence ID" value="PQM49181.1"/>
    <property type="molecule type" value="Genomic_DNA"/>
</dbReference>
<evidence type="ECO:0000313" key="3">
    <source>
        <dbReference type="Proteomes" id="UP000238296"/>
    </source>
</evidence>
<accession>A0A2S8BRC4</accession>